<evidence type="ECO:0000256" key="1">
    <source>
        <dbReference type="SAM" id="Phobius"/>
    </source>
</evidence>
<dbReference type="Proteomes" id="UP001060771">
    <property type="component" value="Chromosome"/>
</dbReference>
<dbReference type="AlphaFoldDB" id="A0A830EE06"/>
<dbReference type="EMBL" id="BMNM01000003">
    <property type="protein sequence ID" value="GGI75976.1"/>
    <property type="molecule type" value="Genomic_DNA"/>
</dbReference>
<accession>A0A830EE06</accession>
<keyword evidence="1" id="KW-1133">Transmembrane helix</keyword>
<name>A0A830EE06_9CREN</name>
<reference evidence="5" key="3">
    <citation type="submission" date="2022-09" db="EMBL/GenBank/DDBJ databases">
        <title>Complete genome sequence of Vulcanisaeta souniana.</title>
        <authorList>
            <person name="Kato S."/>
            <person name="Itoh T."/>
            <person name="Ohkuma M."/>
        </authorList>
    </citation>
    <scope>NUCLEOTIDE SEQUENCE [LARGE SCALE GENOMIC DNA]</scope>
    <source>
        <strain evidence="5">JCM 11219</strain>
    </source>
</reference>
<keyword evidence="1" id="KW-0812">Transmembrane</keyword>
<dbReference type="GeneID" id="76207140"/>
<dbReference type="Proteomes" id="UP000657075">
    <property type="component" value="Unassembled WGS sequence"/>
</dbReference>
<reference evidence="3" key="1">
    <citation type="journal article" date="2014" name="Int. J. Syst. Evol. Microbiol.">
        <title>Complete genome sequence of Corynebacterium casei LMG S-19264T (=DSM 44701T), isolated from a smear-ripened cheese.</title>
        <authorList>
            <consortium name="US DOE Joint Genome Institute (JGI-PGF)"/>
            <person name="Walter F."/>
            <person name="Albersmeier A."/>
            <person name="Kalinowski J."/>
            <person name="Ruckert C."/>
        </authorList>
    </citation>
    <scope>NUCLEOTIDE SEQUENCE</scope>
    <source>
        <strain evidence="3">JCM 11219</strain>
    </source>
</reference>
<proteinExistence type="predicted"/>
<keyword evidence="1" id="KW-0472">Membrane</keyword>
<keyword evidence="5" id="KW-1185">Reference proteome</keyword>
<reference evidence="2" key="4">
    <citation type="journal article" date="2023" name="Microbiol. Resour. Announc.">
        <title>Complete Genome Sequence of Vulcanisaeta souniana Strain IC-059, a Hyperthermophilic Archaeon Isolated from Hot Spring Water in Japan.</title>
        <authorList>
            <person name="Kato S."/>
            <person name="Itoh T."/>
            <person name="Wu L."/>
            <person name="Ma J."/>
            <person name="Ohkuma M."/>
        </authorList>
    </citation>
    <scope>NUCLEOTIDE SEQUENCE</scope>
    <source>
        <strain evidence="2">JCM 11219</strain>
    </source>
</reference>
<reference evidence="3" key="2">
    <citation type="submission" date="2020-09" db="EMBL/GenBank/DDBJ databases">
        <authorList>
            <person name="Sun Q."/>
            <person name="Ohkuma M."/>
        </authorList>
    </citation>
    <scope>NUCLEOTIDE SEQUENCE</scope>
    <source>
        <strain evidence="3">JCM 11219</strain>
    </source>
</reference>
<gene>
    <name evidence="3" type="ORF">GCM10007112_11010</name>
    <name evidence="2" type="ORF">Vsou_15920</name>
</gene>
<dbReference type="EMBL" id="AP026830">
    <property type="protein sequence ID" value="BDR92499.1"/>
    <property type="molecule type" value="Genomic_DNA"/>
</dbReference>
<evidence type="ECO:0000313" key="4">
    <source>
        <dbReference type="Proteomes" id="UP000657075"/>
    </source>
</evidence>
<evidence type="ECO:0000313" key="3">
    <source>
        <dbReference type="EMBL" id="GGI75976.1"/>
    </source>
</evidence>
<feature type="transmembrane region" description="Helical" evidence="1">
    <location>
        <begin position="12"/>
        <end position="33"/>
    </location>
</feature>
<sequence length="68" mass="7531">MWPGWRIRLLRRLDIVLTVFELVLSIVFLSISYVTGNPYLRGVGVGLVIAWVTSAIAHVIKAKAPGIN</sequence>
<evidence type="ECO:0000313" key="2">
    <source>
        <dbReference type="EMBL" id="BDR92499.1"/>
    </source>
</evidence>
<protein>
    <submittedName>
        <fullName evidence="3">Uncharacterized protein</fullName>
    </submittedName>
</protein>
<evidence type="ECO:0000313" key="5">
    <source>
        <dbReference type="Proteomes" id="UP001060771"/>
    </source>
</evidence>
<feature type="transmembrane region" description="Helical" evidence="1">
    <location>
        <begin position="39"/>
        <end position="60"/>
    </location>
</feature>
<organism evidence="3 4">
    <name type="scientific">Vulcanisaeta souniana JCM 11219</name>
    <dbReference type="NCBI Taxonomy" id="1293586"/>
    <lineage>
        <taxon>Archaea</taxon>
        <taxon>Thermoproteota</taxon>
        <taxon>Thermoprotei</taxon>
        <taxon>Thermoproteales</taxon>
        <taxon>Thermoproteaceae</taxon>
        <taxon>Vulcanisaeta</taxon>
    </lineage>
</organism>
<dbReference type="OrthoDB" id="46178at2157"/>
<dbReference type="RefSeq" id="WP_188603033.1">
    <property type="nucleotide sequence ID" value="NZ_AP026830.1"/>
</dbReference>